<organism evidence="1 2">
    <name type="scientific">Limosilactobacillus reuteri</name>
    <name type="common">Lactobacillus reuteri</name>
    <dbReference type="NCBI Taxonomy" id="1598"/>
    <lineage>
        <taxon>Bacteria</taxon>
        <taxon>Bacillati</taxon>
        <taxon>Bacillota</taxon>
        <taxon>Bacilli</taxon>
        <taxon>Lactobacillales</taxon>
        <taxon>Lactobacillaceae</taxon>
        <taxon>Limosilactobacillus</taxon>
    </lineage>
</organism>
<reference evidence="2" key="1">
    <citation type="submission" date="2018-04" db="EMBL/GenBank/DDBJ databases">
        <title>Draft Genome Sequences of 10 Lactobacillus Species from 22 Commercial Probiotic Products.</title>
        <authorList>
            <person name="Gangiredla J."/>
            <person name="Barnaba T.J."/>
            <person name="Mammel M.K."/>
            <person name="Lacher D.W."/>
            <person name="Elkins C.A."/>
            <person name="Lampel K.A."/>
            <person name="Whitehouse C.A."/>
            <person name="Tartera C."/>
        </authorList>
    </citation>
    <scope>NUCLEOTIDE SEQUENCE [LARGE SCALE GENOMIC DNA]</scope>
    <source>
        <strain evidence="2">DS12_10</strain>
    </source>
</reference>
<comment type="caution">
    <text evidence="1">The sequence shown here is derived from an EMBL/GenBank/DDBJ whole genome shotgun (WGS) entry which is preliminary data.</text>
</comment>
<gene>
    <name evidence="1" type="ORF">DB325_07560</name>
</gene>
<proteinExistence type="predicted"/>
<evidence type="ECO:0000313" key="2">
    <source>
        <dbReference type="Proteomes" id="UP000244083"/>
    </source>
</evidence>
<protein>
    <submittedName>
        <fullName evidence="1">Uncharacterized protein</fullName>
    </submittedName>
</protein>
<dbReference type="Proteomes" id="UP000244083">
    <property type="component" value="Unassembled WGS sequence"/>
</dbReference>
<evidence type="ECO:0000313" key="1">
    <source>
        <dbReference type="EMBL" id="PTV03458.1"/>
    </source>
</evidence>
<accession>A0A2T5Q2I7</accession>
<dbReference type="RefSeq" id="WP_107721822.1">
    <property type="nucleotide sequence ID" value="NZ_QAZN01000014.1"/>
</dbReference>
<sequence length="190" mass="22095">MIIINIVMTLAIFVLIGVVLKLPEYITKSWLEETKNKNAHNIQIESYFKQLGGQQQQEILSIWTEFLTDIAEATRKYSNAQSPDSIKRFNKLLHDTVIYGSDRTVNILTNYTHNMYSKKDNNDDGGKMMVYVAYIISSLKEDFSGYHVKPLSLLKLKLKDYDDYVDKYKEYAKEIEREIGGGGYDWNNRN</sequence>
<name>A0A2T5Q2I7_LIMRT</name>
<dbReference type="AlphaFoldDB" id="A0A2T5Q2I7"/>
<dbReference type="EMBL" id="QAZN01000014">
    <property type="protein sequence ID" value="PTV03458.1"/>
    <property type="molecule type" value="Genomic_DNA"/>
</dbReference>